<dbReference type="InterPro" id="IPR046947">
    <property type="entry name" value="LytR-like"/>
</dbReference>
<evidence type="ECO:0000313" key="6">
    <source>
        <dbReference type="EMBL" id="MCU6685962.1"/>
    </source>
</evidence>
<sequence>MMKYPFYIAVCDDEATDREQIRKMTEEVCRAEKIRAEIVCYGTAKDLLEEIQNGKEYAMLLLDVLMPAQDGMELARVLRDKKVETEIVFISCNREMALQGYEVAAARYLAKPLEMKKLTEAVRFCYGKLRNRKEILLPTDGHIRKIAPKDIYYIEIIGRKSRIMQETQEWDTSLSMKELEEILWGQGFIRCHQSFLVNFSHVKSFHTSSMELTDGRSVPVSKHRVKEVRQAFFDYMKN</sequence>
<protein>
    <recommendedName>
        <fullName evidence="1">Stage 0 sporulation protein A homolog</fullName>
    </recommendedName>
</protein>
<evidence type="ECO:0000313" key="7">
    <source>
        <dbReference type="Proteomes" id="UP001652431"/>
    </source>
</evidence>
<dbReference type="PANTHER" id="PTHR37299:SF1">
    <property type="entry name" value="STAGE 0 SPORULATION PROTEIN A HOMOLOG"/>
    <property type="match status" value="1"/>
</dbReference>
<dbReference type="PROSITE" id="PS50110">
    <property type="entry name" value="RESPONSE_REGULATORY"/>
    <property type="match status" value="1"/>
</dbReference>
<dbReference type="Gene3D" id="2.40.50.1020">
    <property type="entry name" value="LytTr DNA-binding domain"/>
    <property type="match status" value="1"/>
</dbReference>
<dbReference type="EMBL" id="JAOQJU010000003">
    <property type="protein sequence ID" value="MCU6685962.1"/>
    <property type="molecule type" value="Genomic_DNA"/>
</dbReference>
<evidence type="ECO:0000259" key="5">
    <source>
        <dbReference type="PROSITE" id="PS50930"/>
    </source>
</evidence>
<name>A0ABT2RKM4_9FIRM</name>
<reference evidence="6 7" key="1">
    <citation type="journal article" date="2021" name="ISME Commun">
        <title>Automated analysis of genomic sequences facilitates high-throughput and comprehensive description of bacteria.</title>
        <authorList>
            <person name="Hitch T.C.A."/>
        </authorList>
    </citation>
    <scope>NUCLEOTIDE SEQUENCE [LARGE SCALE GENOMIC DNA]</scope>
    <source>
        <strain evidence="6 7">Sanger_03</strain>
    </source>
</reference>
<organism evidence="6 7">
    <name type="scientific">Dorea acetigenes</name>
    <dbReference type="NCBI Taxonomy" id="2981787"/>
    <lineage>
        <taxon>Bacteria</taxon>
        <taxon>Bacillati</taxon>
        <taxon>Bacillota</taxon>
        <taxon>Clostridia</taxon>
        <taxon>Lachnospirales</taxon>
        <taxon>Lachnospiraceae</taxon>
        <taxon>Dorea</taxon>
    </lineage>
</organism>
<comment type="caution">
    <text evidence="6">The sequence shown here is derived from an EMBL/GenBank/DDBJ whole genome shotgun (WGS) entry which is preliminary data.</text>
</comment>
<accession>A0ABT2RKM4</accession>
<keyword evidence="6" id="KW-0238">DNA-binding</keyword>
<dbReference type="PANTHER" id="PTHR37299">
    <property type="entry name" value="TRANSCRIPTIONAL REGULATOR-RELATED"/>
    <property type="match status" value="1"/>
</dbReference>
<dbReference type="InterPro" id="IPR001789">
    <property type="entry name" value="Sig_transdc_resp-reg_receiver"/>
</dbReference>
<dbReference type="RefSeq" id="WP_158368876.1">
    <property type="nucleotide sequence ID" value="NZ_JAOQJU010000003.1"/>
</dbReference>
<dbReference type="Pfam" id="PF04397">
    <property type="entry name" value="LytTR"/>
    <property type="match status" value="1"/>
</dbReference>
<dbReference type="InterPro" id="IPR007492">
    <property type="entry name" value="LytTR_DNA-bd_dom"/>
</dbReference>
<dbReference type="PROSITE" id="PS50930">
    <property type="entry name" value="HTH_LYTTR"/>
    <property type="match status" value="1"/>
</dbReference>
<evidence type="ECO:0000259" key="4">
    <source>
        <dbReference type="PROSITE" id="PS50110"/>
    </source>
</evidence>
<dbReference type="SUPFAM" id="SSF52172">
    <property type="entry name" value="CheY-like"/>
    <property type="match status" value="1"/>
</dbReference>
<feature type="domain" description="Response regulatory" evidence="4">
    <location>
        <begin position="7"/>
        <end position="126"/>
    </location>
</feature>
<feature type="modified residue" description="4-aspartylphosphate" evidence="3">
    <location>
        <position position="63"/>
    </location>
</feature>
<dbReference type="GO" id="GO:0003677">
    <property type="term" value="F:DNA binding"/>
    <property type="evidence" value="ECO:0007669"/>
    <property type="project" value="UniProtKB-KW"/>
</dbReference>
<dbReference type="Proteomes" id="UP001652431">
    <property type="component" value="Unassembled WGS sequence"/>
</dbReference>
<dbReference type="Gene3D" id="3.40.50.2300">
    <property type="match status" value="1"/>
</dbReference>
<proteinExistence type="predicted"/>
<evidence type="ECO:0000256" key="1">
    <source>
        <dbReference type="ARBA" id="ARBA00018672"/>
    </source>
</evidence>
<feature type="domain" description="HTH LytTR-type" evidence="5">
    <location>
        <begin position="135"/>
        <end position="234"/>
    </location>
</feature>
<keyword evidence="7" id="KW-1185">Reference proteome</keyword>
<keyword evidence="3" id="KW-0597">Phosphoprotein</keyword>
<dbReference type="InterPro" id="IPR011006">
    <property type="entry name" value="CheY-like_superfamily"/>
</dbReference>
<comment type="function">
    <text evidence="2">May play the central regulatory role in sporulation. It may be an element of the effector pathway responsible for the activation of sporulation genes in response to nutritional stress. Spo0A may act in concert with spo0H (a sigma factor) to control the expression of some genes that are critical to the sporulation process.</text>
</comment>
<evidence type="ECO:0000256" key="2">
    <source>
        <dbReference type="ARBA" id="ARBA00024867"/>
    </source>
</evidence>
<gene>
    <name evidence="6" type="ORF">OCV99_05185</name>
</gene>
<dbReference type="Pfam" id="PF00072">
    <property type="entry name" value="Response_reg"/>
    <property type="match status" value="1"/>
</dbReference>
<dbReference type="SMART" id="SM00448">
    <property type="entry name" value="REC"/>
    <property type="match status" value="1"/>
</dbReference>
<dbReference type="SMART" id="SM00850">
    <property type="entry name" value="LytTR"/>
    <property type="match status" value="1"/>
</dbReference>
<evidence type="ECO:0000256" key="3">
    <source>
        <dbReference type="PROSITE-ProRule" id="PRU00169"/>
    </source>
</evidence>
<dbReference type="CDD" id="cd00156">
    <property type="entry name" value="REC"/>
    <property type="match status" value="1"/>
</dbReference>